<accession>A0A1W9YSK7</accession>
<keyword evidence="2" id="KW-1185">Reference proteome</keyword>
<dbReference type="InterPro" id="IPR027417">
    <property type="entry name" value="P-loop_NTPase"/>
</dbReference>
<dbReference type="PANTHER" id="PTHR46844:SF1">
    <property type="entry name" value="SLR5058 PROTEIN"/>
    <property type="match status" value="1"/>
</dbReference>
<organism evidence="1 2">
    <name type="scientific">Mycolicibacterium bacteremicum</name>
    <name type="common">Mycobacterium bacteremicum</name>
    <dbReference type="NCBI Taxonomy" id="564198"/>
    <lineage>
        <taxon>Bacteria</taxon>
        <taxon>Bacillati</taxon>
        <taxon>Actinomycetota</taxon>
        <taxon>Actinomycetes</taxon>
        <taxon>Mycobacteriales</taxon>
        <taxon>Mycobacteriaceae</taxon>
        <taxon>Mycolicibacterium</taxon>
    </lineage>
</organism>
<proteinExistence type="predicted"/>
<dbReference type="RefSeq" id="WP_083060981.1">
    <property type="nucleotide sequence ID" value="NZ_JACKVM010000008.1"/>
</dbReference>
<dbReference type="SUPFAM" id="SSF52540">
    <property type="entry name" value="P-loop containing nucleoside triphosphate hydrolases"/>
    <property type="match status" value="1"/>
</dbReference>
<evidence type="ECO:0008006" key="3">
    <source>
        <dbReference type="Google" id="ProtNLM"/>
    </source>
</evidence>
<gene>
    <name evidence="1" type="ORF">BST17_21800</name>
</gene>
<dbReference type="Proteomes" id="UP000192366">
    <property type="component" value="Unassembled WGS sequence"/>
</dbReference>
<evidence type="ECO:0000313" key="1">
    <source>
        <dbReference type="EMBL" id="ORA02760.1"/>
    </source>
</evidence>
<dbReference type="PANTHER" id="PTHR46844">
    <property type="entry name" value="SLR5058 PROTEIN"/>
    <property type="match status" value="1"/>
</dbReference>
<protein>
    <recommendedName>
        <fullName evidence="3">NACHT domain-containing protein</fullName>
    </recommendedName>
</protein>
<dbReference type="AlphaFoldDB" id="A0A1W9YSK7"/>
<dbReference type="OrthoDB" id="5379188at2"/>
<dbReference type="EMBL" id="MVHJ01000024">
    <property type="protein sequence ID" value="ORA02760.1"/>
    <property type="molecule type" value="Genomic_DNA"/>
</dbReference>
<name>A0A1W9YSK7_MYCBA</name>
<evidence type="ECO:0000313" key="2">
    <source>
        <dbReference type="Proteomes" id="UP000192366"/>
    </source>
</evidence>
<dbReference type="Gene3D" id="3.40.50.300">
    <property type="entry name" value="P-loop containing nucleotide triphosphate hydrolases"/>
    <property type="match status" value="1"/>
</dbReference>
<reference evidence="1 2" key="1">
    <citation type="submission" date="2017-02" db="EMBL/GenBank/DDBJ databases">
        <title>The new phylogeny of genus Mycobacterium.</title>
        <authorList>
            <person name="Tortoli E."/>
            <person name="Trovato A."/>
            <person name="Cirillo D.M."/>
        </authorList>
    </citation>
    <scope>NUCLEOTIDE SEQUENCE [LARGE SCALE GENOMIC DNA]</scope>
    <source>
        <strain evidence="1 2">DSM 45578</strain>
    </source>
</reference>
<comment type="caution">
    <text evidence="1">The sequence shown here is derived from an EMBL/GenBank/DDBJ whole genome shotgun (WGS) entry which is preliminary data.</text>
</comment>
<dbReference type="STRING" id="564198.BST17_21800"/>
<sequence>MSDGGRDISGSEGDLAVIFQVKWTSKALQNPVTWLKSAVEAERANIERLIREEGATEYRLMTCVAGTSTPNTGTIDRLDEELNKLSEQYGIQMRCLWQSDLDSMVDSAPDATKWSYAQMLVGQDLIRYLIDGSQAEGRAAEMRRTLLAVMAAQWGEDAKVKFSQVDMDHLNIVDLFVDVEETLEEPAGNALDAYVGRQQARGEGAVQYLLRTTMPLTLIRGEPGQGKSTLGQYLCQVHRAALLPASDITMGKAPDHRPADPKLALRADLKEYATWLLGQDPWGHDEWKVKRPKAAERSVEHFLASLCAYHSGGRSVTVEQINDLTQRYPLLVVLDGLDEVADSALRSEVVQQIDAFARRLGGTSQRRFQVVVTTRPNNGGLKEPSAEMFETVRLVRLSPSLQHEYMRKWTSVHHIRGRKQRQLMKVFRDRSAQDHVAELAKNPMQLTILLFLVNRRGEGVPDARTAMYRQFMETLLDREVEKDQVVKDNVPLVYELTAYLGWLMQSGVESRTMPDRLETKRIKRHLRNYLDEVEGPMDLVDQLFSAISDRFWALSSKVDGTFEFSVHSVREYFAALFLSDYVGLFGEAVVLRSDVIRALVDRSYWANTARFYAGFANPNELMTLVAGLDESLESGRHPLQARAAVLTLLADGVFTPVARSQRATAHLLSDPLSIRLLAAKGLKSPLPDLPAERGGSDLAAALMSASAAKPDETLSRDRVRILPRLGVNREEFEAWWIPRLTAAIGSPHEAAWIQLGVDFPGATLDDSDATAIALDDAANRRAAIALKARPPAGSTAHEVLIRSVLDNEVSDIAVAGTDVAGDLLKVLRPQHYLRLSTPTADPIYLVPVGHLVDNEAERKARSSIFKRLKTVDRRYERIMRASAVRRGESKSTAPWQHTARELAAIHGQCLIGAEIALIGAIQLDIVTGGSITPGASAFGSSSDYGMLVQQTRANKSSGSWWKDQIEFCDDDLSRTTWALAFVAIADMEVVAEHIAAFDEVVDQIEEDAFFSAAQTSSRLAASAIGRRLRSEIWEAARSATDRARLLIAHHAATLESFDPLAGLSASQLGHMAGYGHASWPAVRAISVRLLTGEPVAPLLEALEACGPDAHIVIPDGKAESSPLLTDSILEQPQKFPLGWVVAAERWRSSRHVEPPLSKLAIANGWVPDL</sequence>